<keyword evidence="2" id="KW-1185">Reference proteome</keyword>
<accession>A0ACC1KXD7</accession>
<gene>
    <name evidence="1" type="ORF">H4R21_004738</name>
</gene>
<evidence type="ECO:0000313" key="2">
    <source>
        <dbReference type="Proteomes" id="UP001140087"/>
    </source>
</evidence>
<comment type="caution">
    <text evidence="1">The sequence shown here is derived from an EMBL/GenBank/DDBJ whole genome shotgun (WGS) entry which is preliminary data.</text>
</comment>
<organism evidence="1 2">
    <name type="scientific">Coemansia helicoidea</name>
    <dbReference type="NCBI Taxonomy" id="1286919"/>
    <lineage>
        <taxon>Eukaryota</taxon>
        <taxon>Fungi</taxon>
        <taxon>Fungi incertae sedis</taxon>
        <taxon>Zoopagomycota</taxon>
        <taxon>Kickxellomycotina</taxon>
        <taxon>Kickxellomycetes</taxon>
        <taxon>Kickxellales</taxon>
        <taxon>Kickxellaceae</taxon>
        <taxon>Coemansia</taxon>
    </lineage>
</organism>
<evidence type="ECO:0000313" key="1">
    <source>
        <dbReference type="EMBL" id="KAJ2796381.1"/>
    </source>
</evidence>
<proteinExistence type="predicted"/>
<protein>
    <submittedName>
        <fullName evidence="1">Uncharacterized protein</fullName>
    </submittedName>
</protein>
<dbReference type="EMBL" id="JANBUN010001892">
    <property type="protein sequence ID" value="KAJ2796381.1"/>
    <property type="molecule type" value="Genomic_DNA"/>
</dbReference>
<dbReference type="Proteomes" id="UP001140087">
    <property type="component" value="Unassembled WGS sequence"/>
</dbReference>
<sequence length="527" mass="57477">MTPSASSLAKPGAKLIAGLHASVAPRKTAPPTRDGDELRHPLEPADVRAFWDNARLDARAEGAAAGRTDADRAAVAELRELLATIIHRKAREGAVAMEVSTQRWCGLYESLDSAGRTAVLQTLAREFCTPKGAALEAARAYLDGASQSPDPARSAPLARALRDSLTPQYTELFDQINRLPGGFAFLVHMRADMLEYIRQSREDTTTRAMSDALMKKLETWIIGTLDLKRITWNSPACTIEKLGQYESVHAIKSWLDVKHRLGNGRRCFGFFHRSVPMEPLVFVWVALTDRISSDVQSILRERSPAALQDEDAATCAIFYSINSQPGLSGVDLGNFLIKRVVGILRAELPNVRTFCTLSPMPRFRPWLDGWLTPECLGSPPADVAVPLSAQAALVAQVPGAATWTAALKHIAESRGWASDQAKLDAMEPVVRALGAHYLVNVKRGAGGRAAYDPVANFHLRNGACLHQIDWRGNTSYSGLRQSLGLMCNYNYVLDQIGANNERYVRDGAIAVSGDDPYIALAAARAKL</sequence>
<name>A0ACC1KXD7_9FUNG</name>
<reference evidence="1" key="1">
    <citation type="submission" date="2022-07" db="EMBL/GenBank/DDBJ databases">
        <title>Phylogenomic reconstructions and comparative analyses of Kickxellomycotina fungi.</title>
        <authorList>
            <person name="Reynolds N.K."/>
            <person name="Stajich J.E."/>
            <person name="Barry K."/>
            <person name="Grigoriev I.V."/>
            <person name="Crous P."/>
            <person name="Smith M.E."/>
        </authorList>
    </citation>
    <scope>NUCLEOTIDE SEQUENCE</scope>
    <source>
        <strain evidence="1">BCRC 34780</strain>
    </source>
</reference>